<name>A0A1M7GKA1_9GAMM</name>
<proteinExistence type="predicted"/>
<organism evidence="2 3">
    <name type="scientific">Vreelandella subglaciescola</name>
    <dbReference type="NCBI Taxonomy" id="29571"/>
    <lineage>
        <taxon>Bacteria</taxon>
        <taxon>Pseudomonadati</taxon>
        <taxon>Pseudomonadota</taxon>
        <taxon>Gammaproteobacteria</taxon>
        <taxon>Oceanospirillales</taxon>
        <taxon>Halomonadaceae</taxon>
        <taxon>Vreelandella</taxon>
    </lineage>
</organism>
<dbReference type="Pfam" id="PF22055">
    <property type="entry name" value="MvaT_DBD"/>
    <property type="match status" value="1"/>
</dbReference>
<dbReference type="AlphaFoldDB" id="A0A1M7GKA1"/>
<gene>
    <name evidence="2" type="ORF">SAMN05878437_1585</name>
</gene>
<evidence type="ECO:0000313" key="2">
    <source>
        <dbReference type="EMBL" id="SHM16834.1"/>
    </source>
</evidence>
<keyword evidence="3" id="KW-1185">Reference proteome</keyword>
<dbReference type="CDD" id="cd16170">
    <property type="entry name" value="MvaT_DBD"/>
    <property type="match status" value="1"/>
</dbReference>
<protein>
    <recommendedName>
        <fullName evidence="1">MvaT DNA-binding domain-containing protein</fullName>
    </recommendedName>
</protein>
<evidence type="ECO:0000259" key="1">
    <source>
        <dbReference type="Pfam" id="PF22055"/>
    </source>
</evidence>
<dbReference type="OrthoDB" id="6367018at2"/>
<dbReference type="RefSeq" id="WP_079552686.1">
    <property type="nucleotide sequence ID" value="NZ_LT670847.1"/>
</dbReference>
<accession>A0A1M7GKA1</accession>
<dbReference type="STRING" id="29571.SAMN05878437_1585"/>
<dbReference type="InParanoid" id="A0A1M7GKA1"/>
<sequence>MSLLDQYTELEAQLLQIQSKIRSLETNKDLKTELEFKQKIEEVMTKYGKDADDLVSLLKPHASKTMQKQSRKPRKLKIFKNPHSGEVVETYGGNNKVLREWKEEYGAGAVEDWLLTT</sequence>
<evidence type="ECO:0000313" key="3">
    <source>
        <dbReference type="Proteomes" id="UP000190911"/>
    </source>
</evidence>
<feature type="domain" description="MvaT DNA-binding" evidence="1">
    <location>
        <begin position="77"/>
        <end position="113"/>
    </location>
</feature>
<dbReference type="NCBIfam" id="NF041859">
    <property type="entry name" value="silencer_MvaTU"/>
    <property type="match status" value="1"/>
</dbReference>
<reference evidence="2 3" key="1">
    <citation type="submission" date="2016-11" db="EMBL/GenBank/DDBJ databases">
        <authorList>
            <person name="Jaros S."/>
            <person name="Januszkiewicz K."/>
            <person name="Wedrychowicz H."/>
        </authorList>
    </citation>
    <scope>NUCLEOTIDE SEQUENCE [LARGE SCALE GENOMIC DNA]</scope>
    <source>
        <strain evidence="2 3">ACAM 12</strain>
    </source>
</reference>
<dbReference type="InterPro" id="IPR035616">
    <property type="entry name" value="MvaT_DBD"/>
</dbReference>
<dbReference type="EMBL" id="LT670847">
    <property type="protein sequence ID" value="SHM16834.1"/>
    <property type="molecule type" value="Genomic_DNA"/>
</dbReference>
<dbReference type="Proteomes" id="UP000190911">
    <property type="component" value="Chromosome I"/>
</dbReference>